<dbReference type="AlphaFoldDB" id="A0A7W6WFW5"/>
<dbReference type="SUPFAM" id="SSF53633">
    <property type="entry name" value="Carbamate kinase-like"/>
    <property type="match status" value="1"/>
</dbReference>
<dbReference type="Pfam" id="PF00696">
    <property type="entry name" value="AA_kinase"/>
    <property type="match status" value="1"/>
</dbReference>
<keyword evidence="6" id="KW-0067">ATP-binding</keyword>
<dbReference type="GO" id="GO:0009090">
    <property type="term" value="P:homoserine biosynthetic process"/>
    <property type="evidence" value="ECO:0007669"/>
    <property type="project" value="TreeGrafter"/>
</dbReference>
<evidence type="ECO:0000256" key="6">
    <source>
        <dbReference type="ARBA" id="ARBA00022840"/>
    </source>
</evidence>
<dbReference type="GO" id="GO:0005829">
    <property type="term" value="C:cytosol"/>
    <property type="evidence" value="ECO:0007669"/>
    <property type="project" value="TreeGrafter"/>
</dbReference>
<evidence type="ECO:0000256" key="8">
    <source>
        <dbReference type="SAM" id="MobiDB-lite"/>
    </source>
</evidence>
<dbReference type="GO" id="GO:0004072">
    <property type="term" value="F:aspartate kinase activity"/>
    <property type="evidence" value="ECO:0007669"/>
    <property type="project" value="UniProtKB-EC"/>
</dbReference>
<dbReference type="RefSeq" id="WP_183927389.1">
    <property type="nucleotide sequence ID" value="NZ_JACIGM010000009.1"/>
</dbReference>
<feature type="region of interest" description="Disordered" evidence="8">
    <location>
        <begin position="352"/>
        <end position="388"/>
    </location>
</feature>
<proteinExistence type="inferred from homology"/>
<accession>A0A7W6WFW5</accession>
<dbReference type="Proteomes" id="UP000533641">
    <property type="component" value="Unassembled WGS sequence"/>
</dbReference>
<keyword evidence="5 10" id="KW-0418">Kinase</keyword>
<dbReference type="PANTHER" id="PTHR21499">
    <property type="entry name" value="ASPARTATE KINASE"/>
    <property type="match status" value="1"/>
</dbReference>
<dbReference type="EMBL" id="JACIGM010000009">
    <property type="protein sequence ID" value="MBB4276666.1"/>
    <property type="molecule type" value="Genomic_DNA"/>
</dbReference>
<keyword evidence="4" id="KW-0547">Nucleotide-binding</keyword>
<dbReference type="PANTHER" id="PTHR21499:SF3">
    <property type="entry name" value="ASPARTOKINASE"/>
    <property type="match status" value="1"/>
</dbReference>
<evidence type="ECO:0000313" key="11">
    <source>
        <dbReference type="Proteomes" id="UP000533641"/>
    </source>
</evidence>
<dbReference type="InterPro" id="IPR001048">
    <property type="entry name" value="Asp/Glu/Uridylate_kinase"/>
</dbReference>
<protein>
    <recommendedName>
        <fullName evidence="2">aspartate kinase</fullName>
        <ecNumber evidence="2">2.7.2.4</ecNumber>
    </recommendedName>
</protein>
<comment type="similarity">
    <text evidence="1">Belongs to the aspartokinase family.</text>
</comment>
<comment type="catalytic activity">
    <reaction evidence="7">
        <text>L-aspartate + ATP = 4-phospho-L-aspartate + ADP</text>
        <dbReference type="Rhea" id="RHEA:23776"/>
        <dbReference type="ChEBI" id="CHEBI:29991"/>
        <dbReference type="ChEBI" id="CHEBI:30616"/>
        <dbReference type="ChEBI" id="CHEBI:57535"/>
        <dbReference type="ChEBI" id="CHEBI:456216"/>
        <dbReference type="EC" id="2.7.2.4"/>
    </reaction>
</comment>
<keyword evidence="3 10" id="KW-0808">Transferase</keyword>
<evidence type="ECO:0000256" key="1">
    <source>
        <dbReference type="ARBA" id="ARBA00010122"/>
    </source>
</evidence>
<feature type="domain" description="Aspartate/glutamate/uridylate kinase" evidence="9">
    <location>
        <begin position="4"/>
        <end position="227"/>
    </location>
</feature>
<sequence>MKAAVLKFGGSSFLHPDDFGRVARHLAERLAAGEDKIVAVVSAMSGTTDNLKSVMLGVNKQVRPSNLDAALATGEMLSACLLEAAVSRQEIPVMSLNGYSLGIRTNSDFGRASIESVDPGSIIAALQENDIVIATGGQAINQSGRLTFLGRNSSDLTAVVIASMLGERSCEIYSDVPGVYTADPYLVPGARLIPKIAYGTVARMSRYGAKVLHHRAVEYAEKHSVTIACKSLTSGGAVTGTIVTDHGNASSVTVARDTAVLSCGSPAESDKLRALLDQQDINAICTEDNHGAGICILSDVDFAIRLVTLTGNCSVSVGSRTAVTELNSSTLRVHLEDDYKRAISRAREIHEGMYPGTDGEPVAPRAAKQSSPHSSMLIRIYDAPENTQ</sequence>
<evidence type="ECO:0000256" key="7">
    <source>
        <dbReference type="ARBA" id="ARBA00047872"/>
    </source>
</evidence>
<dbReference type="GO" id="GO:0009089">
    <property type="term" value="P:lysine biosynthetic process via diaminopimelate"/>
    <property type="evidence" value="ECO:0007669"/>
    <property type="project" value="TreeGrafter"/>
</dbReference>
<evidence type="ECO:0000259" key="9">
    <source>
        <dbReference type="Pfam" id="PF00696"/>
    </source>
</evidence>
<comment type="caution">
    <text evidence="10">The sequence shown here is derived from an EMBL/GenBank/DDBJ whole genome shotgun (WGS) entry which is preliminary data.</text>
</comment>
<dbReference type="EC" id="2.7.2.4" evidence="2"/>
<organism evidence="10 11">
    <name type="scientific">Rhizobium mongolense</name>
    <dbReference type="NCBI Taxonomy" id="57676"/>
    <lineage>
        <taxon>Bacteria</taxon>
        <taxon>Pseudomonadati</taxon>
        <taxon>Pseudomonadota</taxon>
        <taxon>Alphaproteobacteria</taxon>
        <taxon>Hyphomicrobiales</taxon>
        <taxon>Rhizobiaceae</taxon>
        <taxon>Rhizobium/Agrobacterium group</taxon>
        <taxon>Rhizobium</taxon>
    </lineage>
</organism>
<dbReference type="Gene3D" id="3.40.1160.10">
    <property type="entry name" value="Acetylglutamate kinase-like"/>
    <property type="match status" value="1"/>
</dbReference>
<evidence type="ECO:0000256" key="4">
    <source>
        <dbReference type="ARBA" id="ARBA00022741"/>
    </source>
</evidence>
<name>A0A7W6WFW5_9HYPH</name>
<evidence type="ECO:0000256" key="3">
    <source>
        <dbReference type="ARBA" id="ARBA00022679"/>
    </source>
</evidence>
<evidence type="ECO:0000256" key="2">
    <source>
        <dbReference type="ARBA" id="ARBA00013059"/>
    </source>
</evidence>
<evidence type="ECO:0000256" key="5">
    <source>
        <dbReference type="ARBA" id="ARBA00022777"/>
    </source>
</evidence>
<evidence type="ECO:0000313" key="10">
    <source>
        <dbReference type="EMBL" id="MBB4276666.1"/>
    </source>
</evidence>
<gene>
    <name evidence="10" type="ORF">GGE12_004463</name>
</gene>
<dbReference type="InterPro" id="IPR036393">
    <property type="entry name" value="AceGlu_kinase-like_sf"/>
</dbReference>
<reference evidence="10 11" key="1">
    <citation type="submission" date="2020-08" db="EMBL/GenBank/DDBJ databases">
        <title>Genomic Encyclopedia of Type Strains, Phase IV (KMG-V): Genome sequencing to study the core and pangenomes of soil and plant-associated prokaryotes.</title>
        <authorList>
            <person name="Whitman W."/>
        </authorList>
    </citation>
    <scope>NUCLEOTIDE SEQUENCE [LARGE SCALE GENOMIC DNA]</scope>
    <source>
        <strain evidence="10 11">SEMIA 402</strain>
    </source>
</reference>